<proteinExistence type="predicted"/>
<reference evidence="2" key="1">
    <citation type="journal article" date="2024" name="Proc. Natl. Acad. Sci. U.S.A.">
        <title>Extraordinary preservation of gene collinearity over three hundred million years revealed in homosporous lycophytes.</title>
        <authorList>
            <person name="Li C."/>
            <person name="Wickell D."/>
            <person name="Kuo L.Y."/>
            <person name="Chen X."/>
            <person name="Nie B."/>
            <person name="Liao X."/>
            <person name="Peng D."/>
            <person name="Ji J."/>
            <person name="Jenkins J."/>
            <person name="Williams M."/>
            <person name="Shu S."/>
            <person name="Plott C."/>
            <person name="Barry K."/>
            <person name="Rajasekar S."/>
            <person name="Grimwood J."/>
            <person name="Han X."/>
            <person name="Sun S."/>
            <person name="Hou Z."/>
            <person name="He W."/>
            <person name="Dai G."/>
            <person name="Sun C."/>
            <person name="Schmutz J."/>
            <person name="Leebens-Mack J.H."/>
            <person name="Li F.W."/>
            <person name="Wang L."/>
        </authorList>
    </citation>
    <scope>NUCLEOTIDE SEQUENCE [LARGE SCALE GENOMIC DNA]</scope>
    <source>
        <strain evidence="2">cv. PW_Plant_1</strain>
    </source>
</reference>
<evidence type="ECO:0000313" key="2">
    <source>
        <dbReference type="Proteomes" id="UP001162992"/>
    </source>
</evidence>
<evidence type="ECO:0000313" key="1">
    <source>
        <dbReference type="EMBL" id="KAJ7516358.1"/>
    </source>
</evidence>
<dbReference type="Proteomes" id="UP001162992">
    <property type="component" value="Chromosome 22"/>
</dbReference>
<dbReference type="EMBL" id="CM055113">
    <property type="protein sequence ID" value="KAJ7516358.1"/>
    <property type="molecule type" value="Genomic_DNA"/>
</dbReference>
<organism evidence="1 2">
    <name type="scientific">Diphasiastrum complanatum</name>
    <name type="common">Issler's clubmoss</name>
    <name type="synonym">Lycopodium complanatum</name>
    <dbReference type="NCBI Taxonomy" id="34168"/>
    <lineage>
        <taxon>Eukaryota</taxon>
        <taxon>Viridiplantae</taxon>
        <taxon>Streptophyta</taxon>
        <taxon>Embryophyta</taxon>
        <taxon>Tracheophyta</taxon>
        <taxon>Lycopodiopsida</taxon>
        <taxon>Lycopodiales</taxon>
        <taxon>Lycopodiaceae</taxon>
        <taxon>Lycopodioideae</taxon>
        <taxon>Diphasiastrum</taxon>
    </lineage>
</organism>
<keyword evidence="2" id="KW-1185">Reference proteome</keyword>
<name>A0ACC2AFK4_DIPCM</name>
<protein>
    <submittedName>
        <fullName evidence="1">Uncharacterized protein</fullName>
    </submittedName>
</protein>
<accession>A0ACC2AFK4</accession>
<sequence length="274" mass="30941">MLRNYQETSQTLACLSTLNAVCLLDASDLSVSDCSRQLEMKQLLDLDRKWSLGMHQKGLKISRFWLRALEYSGDGTFWLPVTAGIWLAPIIKNTELRRFLFNLFAAFVFDLIVIGLIKSIVQRPRPVYNKGMYVVLAVDRWSFPSGHSSRALMIATLFLFYLPLWQDLMARSVLPYLGENESFRSVGLPCLELILAPLSSLCVLVWAAATASSRVLLGRHYFFDVLVGSILGVLEAAFVHKVLYVPGHFSEACHELLRLTAANIYSLVTAHLYY</sequence>
<gene>
    <name evidence="1" type="ORF">O6H91_22G055200</name>
</gene>
<comment type="caution">
    <text evidence="1">The sequence shown here is derived from an EMBL/GenBank/DDBJ whole genome shotgun (WGS) entry which is preliminary data.</text>
</comment>